<evidence type="ECO:0000256" key="2">
    <source>
        <dbReference type="ARBA" id="ARBA00022448"/>
    </source>
</evidence>
<evidence type="ECO:0000256" key="8">
    <source>
        <dbReference type="ARBA" id="ARBA00038436"/>
    </source>
</evidence>
<feature type="transmembrane region" description="Helical" evidence="9">
    <location>
        <begin position="119"/>
        <end position="145"/>
    </location>
</feature>
<keyword evidence="5 9" id="KW-0812">Transmembrane</keyword>
<comment type="subcellular location">
    <subcellularLocation>
        <location evidence="1 9">Cell inner membrane</location>
        <topology evidence="1 9">Multi-pass membrane protein</topology>
    </subcellularLocation>
</comment>
<name>A0A238JFK6_9RHOB</name>
<organism evidence="11 12">
    <name type="scientific">Pelagimonas phthalicica</name>
    <dbReference type="NCBI Taxonomy" id="1037362"/>
    <lineage>
        <taxon>Bacteria</taxon>
        <taxon>Pseudomonadati</taxon>
        <taxon>Pseudomonadota</taxon>
        <taxon>Alphaproteobacteria</taxon>
        <taxon>Rhodobacterales</taxon>
        <taxon>Roseobacteraceae</taxon>
        <taxon>Pelagimonas</taxon>
    </lineage>
</organism>
<keyword evidence="12" id="KW-1185">Reference proteome</keyword>
<evidence type="ECO:0000256" key="3">
    <source>
        <dbReference type="ARBA" id="ARBA00022475"/>
    </source>
</evidence>
<accession>A0A238JFK6</accession>
<dbReference type="PANTHER" id="PTHR35011">
    <property type="entry name" value="2,3-DIKETO-L-GULONATE TRAP TRANSPORTER SMALL PERMEASE PROTEIN YIAM"/>
    <property type="match status" value="1"/>
</dbReference>
<keyword evidence="4 9" id="KW-0997">Cell inner membrane</keyword>
<feature type="transmembrane region" description="Helical" evidence="9">
    <location>
        <begin position="44"/>
        <end position="64"/>
    </location>
</feature>
<evidence type="ECO:0000313" key="11">
    <source>
        <dbReference type="EMBL" id="SMX29195.1"/>
    </source>
</evidence>
<comment type="caution">
    <text evidence="9">Lacks conserved residue(s) required for the propagation of feature annotation.</text>
</comment>
<dbReference type="RefSeq" id="WP_176556038.1">
    <property type="nucleotide sequence ID" value="NZ_FXXP01000002.1"/>
</dbReference>
<evidence type="ECO:0000256" key="1">
    <source>
        <dbReference type="ARBA" id="ARBA00004429"/>
    </source>
</evidence>
<evidence type="ECO:0000259" key="10">
    <source>
        <dbReference type="Pfam" id="PF04290"/>
    </source>
</evidence>
<evidence type="ECO:0000256" key="4">
    <source>
        <dbReference type="ARBA" id="ARBA00022519"/>
    </source>
</evidence>
<dbReference type="InterPro" id="IPR007387">
    <property type="entry name" value="TRAP_DctQ"/>
</dbReference>
<comment type="subunit">
    <text evidence="9">The complex comprises the extracytoplasmic solute receptor protein and the two transmembrane proteins.</text>
</comment>
<sequence>MRTMRTVTIVLGASCLLAMAVITVCDVTMRYLFNDPIFGASEMTQYLLGGAVFSGLFAVTRDRAHVKVAIFEPWLIKHMPKIYRGIYDIFSLIGVTSIFAILAWRFLDIFEYPEDSIVLGLPIGLIVGAFTLLSALSIPAALLAIRSGVPEPLPTDKNAE</sequence>
<gene>
    <name evidence="11" type="ORF">TRP8649_03328</name>
</gene>
<evidence type="ECO:0000256" key="5">
    <source>
        <dbReference type="ARBA" id="ARBA00022692"/>
    </source>
</evidence>
<keyword evidence="3" id="KW-1003">Cell membrane</keyword>
<evidence type="ECO:0000256" key="6">
    <source>
        <dbReference type="ARBA" id="ARBA00022989"/>
    </source>
</evidence>
<dbReference type="Pfam" id="PF04290">
    <property type="entry name" value="DctQ"/>
    <property type="match status" value="1"/>
</dbReference>
<evidence type="ECO:0000256" key="7">
    <source>
        <dbReference type="ARBA" id="ARBA00023136"/>
    </source>
</evidence>
<feature type="transmembrane region" description="Helical" evidence="9">
    <location>
        <begin position="85"/>
        <end position="107"/>
    </location>
</feature>
<dbReference type="PANTHER" id="PTHR35011:SF2">
    <property type="entry name" value="2,3-DIKETO-L-GULONATE TRAP TRANSPORTER SMALL PERMEASE PROTEIN YIAM"/>
    <property type="match status" value="1"/>
</dbReference>
<proteinExistence type="inferred from homology"/>
<comment type="function">
    <text evidence="9">Part of the tripartite ATP-independent periplasmic (TRAP) transport system.</text>
</comment>
<comment type="similarity">
    <text evidence="8 9">Belongs to the TRAP transporter small permease family.</text>
</comment>
<evidence type="ECO:0000256" key="9">
    <source>
        <dbReference type="RuleBase" id="RU369079"/>
    </source>
</evidence>
<keyword evidence="6 9" id="KW-1133">Transmembrane helix</keyword>
<dbReference type="Proteomes" id="UP000225972">
    <property type="component" value="Unassembled WGS sequence"/>
</dbReference>
<keyword evidence="7 9" id="KW-0472">Membrane</keyword>
<dbReference type="GO" id="GO:0015740">
    <property type="term" value="P:C4-dicarboxylate transport"/>
    <property type="evidence" value="ECO:0007669"/>
    <property type="project" value="TreeGrafter"/>
</dbReference>
<dbReference type="InterPro" id="IPR055348">
    <property type="entry name" value="DctQ"/>
</dbReference>
<dbReference type="AlphaFoldDB" id="A0A238JFK6"/>
<dbReference type="EMBL" id="FXXP01000002">
    <property type="protein sequence ID" value="SMX29195.1"/>
    <property type="molecule type" value="Genomic_DNA"/>
</dbReference>
<reference evidence="12" key="1">
    <citation type="submission" date="2017-05" db="EMBL/GenBank/DDBJ databases">
        <authorList>
            <person name="Rodrigo-Torres L."/>
            <person name="Arahal R. D."/>
            <person name="Lucena T."/>
        </authorList>
    </citation>
    <scope>NUCLEOTIDE SEQUENCE [LARGE SCALE GENOMIC DNA]</scope>
    <source>
        <strain evidence="12">CECT 8649</strain>
    </source>
</reference>
<feature type="domain" description="Tripartite ATP-independent periplasmic transporters DctQ component" evidence="10">
    <location>
        <begin position="19"/>
        <end position="147"/>
    </location>
</feature>
<dbReference type="GO" id="GO:0022857">
    <property type="term" value="F:transmembrane transporter activity"/>
    <property type="evidence" value="ECO:0007669"/>
    <property type="project" value="UniProtKB-UniRule"/>
</dbReference>
<evidence type="ECO:0000313" key="12">
    <source>
        <dbReference type="Proteomes" id="UP000225972"/>
    </source>
</evidence>
<keyword evidence="2 9" id="KW-0813">Transport</keyword>
<protein>
    <recommendedName>
        <fullName evidence="9">TRAP transporter small permease protein</fullName>
    </recommendedName>
</protein>
<dbReference type="GO" id="GO:0005886">
    <property type="term" value="C:plasma membrane"/>
    <property type="evidence" value="ECO:0007669"/>
    <property type="project" value="UniProtKB-SubCell"/>
</dbReference>